<evidence type="ECO:0000256" key="4">
    <source>
        <dbReference type="ARBA" id="ARBA00022771"/>
    </source>
</evidence>
<feature type="region of interest" description="Disordered" evidence="11">
    <location>
        <begin position="32"/>
        <end position="70"/>
    </location>
</feature>
<dbReference type="InterPro" id="IPR012337">
    <property type="entry name" value="RNaseH-like_sf"/>
</dbReference>
<evidence type="ECO:0000259" key="12">
    <source>
        <dbReference type="PROSITE" id="PS50808"/>
    </source>
</evidence>
<feature type="compositionally biased region" description="Low complexity" evidence="11">
    <location>
        <begin position="32"/>
        <end position="45"/>
    </location>
</feature>
<comment type="subcellular location">
    <subcellularLocation>
        <location evidence="1">Nucleus</location>
    </subcellularLocation>
</comment>
<dbReference type="SUPFAM" id="SSF53098">
    <property type="entry name" value="Ribonuclease H-like"/>
    <property type="match status" value="1"/>
</dbReference>
<keyword evidence="7" id="KW-0238">DNA-binding</keyword>
<evidence type="ECO:0000256" key="11">
    <source>
        <dbReference type="SAM" id="MobiDB-lite"/>
    </source>
</evidence>
<dbReference type="AlphaFoldDB" id="A0AAQ3X4T8"/>
<evidence type="ECO:0000256" key="6">
    <source>
        <dbReference type="ARBA" id="ARBA00023015"/>
    </source>
</evidence>
<dbReference type="PANTHER" id="PTHR46481:SF11">
    <property type="entry name" value="ZINC FINGER BED DOMAIN-CONTAINING PROTEIN RICESLEEPER 2-LIKE"/>
    <property type="match status" value="1"/>
</dbReference>
<keyword evidence="5" id="KW-0862">Zinc</keyword>
<dbReference type="InterPro" id="IPR052035">
    <property type="entry name" value="ZnF_BED_domain_contain"/>
</dbReference>
<comment type="subunit">
    <text evidence="2">Homodimer.</text>
</comment>
<dbReference type="GO" id="GO:0003677">
    <property type="term" value="F:DNA binding"/>
    <property type="evidence" value="ECO:0007669"/>
    <property type="project" value="UniProtKB-KW"/>
</dbReference>
<evidence type="ECO:0000256" key="3">
    <source>
        <dbReference type="ARBA" id="ARBA00022723"/>
    </source>
</evidence>
<dbReference type="PROSITE" id="PS50808">
    <property type="entry name" value="ZF_BED"/>
    <property type="match status" value="1"/>
</dbReference>
<keyword evidence="4 10" id="KW-0863">Zinc-finger</keyword>
<dbReference type="GO" id="GO:0008270">
    <property type="term" value="F:zinc ion binding"/>
    <property type="evidence" value="ECO:0007669"/>
    <property type="project" value="UniProtKB-KW"/>
</dbReference>
<keyword evidence="14" id="KW-1185">Reference proteome</keyword>
<keyword evidence="8" id="KW-0804">Transcription</keyword>
<evidence type="ECO:0000256" key="7">
    <source>
        <dbReference type="ARBA" id="ARBA00023125"/>
    </source>
</evidence>
<dbReference type="GO" id="GO:0005634">
    <property type="term" value="C:nucleus"/>
    <property type="evidence" value="ECO:0007669"/>
    <property type="project" value="UniProtKB-SubCell"/>
</dbReference>
<dbReference type="SMART" id="SM00614">
    <property type="entry name" value="ZnF_BED"/>
    <property type="match status" value="1"/>
</dbReference>
<dbReference type="InterPro" id="IPR008906">
    <property type="entry name" value="HATC_C_dom"/>
</dbReference>
<protein>
    <recommendedName>
        <fullName evidence="12">BED-type domain-containing protein</fullName>
    </recommendedName>
</protein>
<feature type="domain" description="BED-type" evidence="12">
    <location>
        <begin position="71"/>
        <end position="125"/>
    </location>
</feature>
<evidence type="ECO:0000256" key="8">
    <source>
        <dbReference type="ARBA" id="ARBA00023163"/>
    </source>
</evidence>
<keyword evidence="3" id="KW-0479">Metal-binding</keyword>
<evidence type="ECO:0000256" key="2">
    <source>
        <dbReference type="ARBA" id="ARBA00011738"/>
    </source>
</evidence>
<organism evidence="13 14">
    <name type="scientific">Paspalum notatum var. saurae</name>
    <dbReference type="NCBI Taxonomy" id="547442"/>
    <lineage>
        <taxon>Eukaryota</taxon>
        <taxon>Viridiplantae</taxon>
        <taxon>Streptophyta</taxon>
        <taxon>Embryophyta</taxon>
        <taxon>Tracheophyta</taxon>
        <taxon>Spermatophyta</taxon>
        <taxon>Magnoliopsida</taxon>
        <taxon>Liliopsida</taxon>
        <taxon>Poales</taxon>
        <taxon>Poaceae</taxon>
        <taxon>PACMAD clade</taxon>
        <taxon>Panicoideae</taxon>
        <taxon>Andropogonodae</taxon>
        <taxon>Paspaleae</taxon>
        <taxon>Paspalinae</taxon>
        <taxon>Paspalum</taxon>
    </lineage>
</organism>
<gene>
    <name evidence="13" type="ORF">U9M48_031534</name>
</gene>
<keyword evidence="6" id="KW-0805">Transcription regulation</keyword>
<reference evidence="13 14" key="1">
    <citation type="submission" date="2024-02" db="EMBL/GenBank/DDBJ databases">
        <title>High-quality chromosome-scale genome assembly of Pensacola bahiagrass (Paspalum notatum Flugge var. saurae).</title>
        <authorList>
            <person name="Vega J.M."/>
            <person name="Podio M."/>
            <person name="Orjuela J."/>
            <person name="Siena L.A."/>
            <person name="Pessino S.C."/>
            <person name="Combes M.C."/>
            <person name="Mariac C."/>
            <person name="Albertini E."/>
            <person name="Pupilli F."/>
            <person name="Ortiz J.P.A."/>
            <person name="Leblanc O."/>
        </authorList>
    </citation>
    <scope>NUCLEOTIDE SEQUENCE [LARGE SCALE GENOMIC DNA]</scope>
    <source>
        <strain evidence="13">R1</strain>
        <tissue evidence="13">Leaf</tissue>
    </source>
</reference>
<dbReference type="Pfam" id="PF14372">
    <property type="entry name" value="hAT-like_RNase-H"/>
    <property type="match status" value="1"/>
</dbReference>
<accession>A0AAQ3X4T8</accession>
<sequence length="689" mass="78065">MSTPGTSGSHAADAFESAGTWNRRVTRAWLAAAATAAPPSDSAQAGTGTEDAIEIDDDVPARSKRGQRGPRLKSEVWKEFTRIEINGVSKARCDWCKKHLGGETKNGTNHLRGHLEICPDRSASLKLTANPKDGTVSLENYTFDQEVARKELALMIIVHEYLLSMVDHAGFRKFCAALQPLFKVVSRNTIWKDILDMYEVQRQSMVQYFRKLSSRVAVTMDLWTANHQRKGFIYVPAPHTAEVITDVLHEVLLDWHIERNLSTITLDNCSTNDSLMKNMVGTNNDELMRSMTAMEGKLPLSSCMLNGKLIHMRCVAHILNLIVKVGMSVMEKGIDSVRDLVAFWSATPKRHEKFEKMAIQMKGKYEKRIALDCKTRWNSTYVMLSTALLYQDVFERLSARAPCVPTSDDWQFARDLCERLKMFYDSGTSYVTANLFFPKITNIYLAIRKWQTSAIPKVEEMSAKMKEKFNKYWSDVHGLMAVAAVLDPRYKLQLLNALFLKIHGCESTAMEAVNKVKDLLYKLVLEYQDSMEGEATTDGVEPRTRSAASHMDDEEDWMDTFDDYKSKQPAATSTYVRAELDLYLEEPLLPRTQDLDIINWWQYAGLKYPTLRRIARDVLPIPVTIVASESMFSTGGRIISPHRSRLAPSMVEALMCMQAWSHADMLGPNSTFVGALMTCLDEEDEDITY</sequence>
<evidence type="ECO:0000313" key="14">
    <source>
        <dbReference type="Proteomes" id="UP001341281"/>
    </source>
</evidence>
<dbReference type="EMBL" id="CP144751">
    <property type="protein sequence ID" value="WVZ84505.1"/>
    <property type="molecule type" value="Genomic_DNA"/>
</dbReference>
<evidence type="ECO:0000313" key="13">
    <source>
        <dbReference type="EMBL" id="WVZ84505.1"/>
    </source>
</evidence>
<dbReference type="InterPro" id="IPR003656">
    <property type="entry name" value="Znf_BED"/>
</dbReference>
<evidence type="ECO:0000256" key="9">
    <source>
        <dbReference type="ARBA" id="ARBA00023242"/>
    </source>
</evidence>
<evidence type="ECO:0000256" key="1">
    <source>
        <dbReference type="ARBA" id="ARBA00004123"/>
    </source>
</evidence>
<dbReference type="InterPro" id="IPR025525">
    <property type="entry name" value="hAT-like_transposase_RNase-H"/>
</dbReference>
<keyword evidence="9" id="KW-0539">Nucleus</keyword>
<dbReference type="Pfam" id="PF05699">
    <property type="entry name" value="Dimer_Tnp_hAT"/>
    <property type="match status" value="1"/>
</dbReference>
<proteinExistence type="predicted"/>
<dbReference type="GO" id="GO:0046983">
    <property type="term" value="F:protein dimerization activity"/>
    <property type="evidence" value="ECO:0007669"/>
    <property type="project" value="InterPro"/>
</dbReference>
<dbReference type="PANTHER" id="PTHR46481">
    <property type="entry name" value="ZINC FINGER BED DOMAIN-CONTAINING PROTEIN 4"/>
    <property type="match status" value="1"/>
</dbReference>
<name>A0AAQ3X4T8_PASNO</name>
<evidence type="ECO:0000256" key="10">
    <source>
        <dbReference type="PROSITE-ProRule" id="PRU00027"/>
    </source>
</evidence>
<evidence type="ECO:0000256" key="5">
    <source>
        <dbReference type="ARBA" id="ARBA00022833"/>
    </source>
</evidence>
<dbReference type="Proteomes" id="UP001341281">
    <property type="component" value="Chromosome 07"/>
</dbReference>